<feature type="non-terminal residue" evidence="1">
    <location>
        <position position="1"/>
    </location>
</feature>
<name>X1CCS5_9ZZZZ</name>
<protein>
    <submittedName>
        <fullName evidence="1">Uncharacterized protein</fullName>
    </submittedName>
</protein>
<comment type="caution">
    <text evidence="1">The sequence shown here is derived from an EMBL/GenBank/DDBJ whole genome shotgun (WGS) entry which is preliminary data.</text>
</comment>
<sequence length="182" mass="20024">REGCGIANASGVGIRLRWASTAQIDLSYTDDAGTNYGADHSIRSSWIYVVLAVRRATSSVAADGWARQWINGALVQEYTSSDNYDTYSGNLTFRAGIWTDPKNAHVIDVDELKLSFNEYPEPHVPGPPSNYPDAKRTVVLYRATSTDSAEFAQYCVSELGAPDAISARFLVLQQVKRSLITR</sequence>
<evidence type="ECO:0000313" key="1">
    <source>
        <dbReference type="EMBL" id="GAH06041.1"/>
    </source>
</evidence>
<accession>X1CCS5</accession>
<reference evidence="1" key="1">
    <citation type="journal article" date="2014" name="Front. Microbiol.">
        <title>High frequency of phylogenetically diverse reductive dehalogenase-homologous genes in deep subseafloor sedimentary metagenomes.</title>
        <authorList>
            <person name="Kawai M."/>
            <person name="Futagami T."/>
            <person name="Toyoda A."/>
            <person name="Takaki Y."/>
            <person name="Nishi S."/>
            <person name="Hori S."/>
            <person name="Arai W."/>
            <person name="Tsubouchi T."/>
            <person name="Morono Y."/>
            <person name="Uchiyama I."/>
            <person name="Ito T."/>
            <person name="Fujiyama A."/>
            <person name="Inagaki F."/>
            <person name="Takami H."/>
        </authorList>
    </citation>
    <scope>NUCLEOTIDE SEQUENCE</scope>
    <source>
        <strain evidence="1">Expedition CK06-06</strain>
    </source>
</reference>
<feature type="non-terminal residue" evidence="1">
    <location>
        <position position="182"/>
    </location>
</feature>
<dbReference type="AlphaFoldDB" id="X1CCS5"/>
<organism evidence="1">
    <name type="scientific">marine sediment metagenome</name>
    <dbReference type="NCBI Taxonomy" id="412755"/>
    <lineage>
        <taxon>unclassified sequences</taxon>
        <taxon>metagenomes</taxon>
        <taxon>ecological metagenomes</taxon>
    </lineage>
</organism>
<dbReference type="EMBL" id="BART01035883">
    <property type="protein sequence ID" value="GAH06041.1"/>
    <property type="molecule type" value="Genomic_DNA"/>
</dbReference>
<gene>
    <name evidence="1" type="ORF">S01H4_60744</name>
</gene>
<proteinExistence type="predicted"/>